<dbReference type="NCBIfam" id="TIGR04274">
    <property type="entry name" value="hypoxanDNAglyco"/>
    <property type="match status" value="1"/>
</dbReference>
<comment type="caution">
    <text evidence="2">The sequence shown here is derived from an EMBL/GenBank/DDBJ whole genome shotgun (WGS) entry which is preliminary data.</text>
</comment>
<dbReference type="EC" id="3.2.2.15" evidence="2"/>
<accession>A0ABS0LPU0</accession>
<dbReference type="SMART" id="SM00987">
    <property type="entry name" value="UreE_C"/>
    <property type="match status" value="1"/>
</dbReference>
<dbReference type="InterPro" id="IPR036895">
    <property type="entry name" value="Uracil-DNA_glycosylase-like_sf"/>
</dbReference>
<dbReference type="RefSeq" id="WP_235991594.1">
    <property type="nucleotide sequence ID" value="NZ_JACBXQ010000002.1"/>
</dbReference>
<keyword evidence="2" id="KW-0378">Hydrolase</keyword>
<dbReference type="Gene3D" id="3.40.470.10">
    <property type="entry name" value="Uracil-DNA glycosylase-like domain"/>
    <property type="match status" value="1"/>
</dbReference>
<dbReference type="InterPro" id="IPR026353">
    <property type="entry name" value="Hypoxan-DNA_Glyclase"/>
</dbReference>
<evidence type="ECO:0000259" key="1">
    <source>
        <dbReference type="SMART" id="SM00986"/>
    </source>
</evidence>
<dbReference type="SMART" id="SM00986">
    <property type="entry name" value="UDG"/>
    <property type="match status" value="1"/>
</dbReference>
<organism evidence="2 3">
    <name type="scientific">Facklamia lactis</name>
    <dbReference type="NCBI Taxonomy" id="2749967"/>
    <lineage>
        <taxon>Bacteria</taxon>
        <taxon>Bacillati</taxon>
        <taxon>Bacillota</taxon>
        <taxon>Bacilli</taxon>
        <taxon>Lactobacillales</taxon>
        <taxon>Aerococcaceae</taxon>
        <taxon>Facklamia</taxon>
    </lineage>
</organism>
<dbReference type="EMBL" id="JACBXQ010000002">
    <property type="protein sequence ID" value="MBG9986170.1"/>
    <property type="molecule type" value="Genomic_DNA"/>
</dbReference>
<dbReference type="GO" id="GO:0033958">
    <property type="term" value="F:DNA-deoxyinosine glycosylase activity"/>
    <property type="evidence" value="ECO:0007669"/>
    <property type="project" value="UniProtKB-EC"/>
</dbReference>
<name>A0ABS0LPU0_9LACT</name>
<protein>
    <submittedName>
        <fullName evidence="2">DNA-deoxyinosine glycosylase</fullName>
        <ecNumber evidence="2">3.2.2.15</ecNumber>
    </submittedName>
</protein>
<proteinExistence type="predicted"/>
<dbReference type="Proteomes" id="UP000721415">
    <property type="component" value="Unassembled WGS sequence"/>
</dbReference>
<dbReference type="Pfam" id="PF03167">
    <property type="entry name" value="UDG"/>
    <property type="match status" value="1"/>
</dbReference>
<sequence>MKQKVLTQHQRIVHPLKPLFQTDSKILILGSFPSVKTREYGFFYGHPQNRFWPVMEVLFQESLSTDIQERKEFLLRHQLAVYDSIYQCDIIGSSDASIQNVKPSDLKPIFQTANIQQVFCNGGTSYKYYQKYHADEFGLPGIQLPSTSPANARYRLEHLVEKWKVILEYLVDEE</sequence>
<dbReference type="SUPFAM" id="SSF52141">
    <property type="entry name" value="Uracil-DNA glycosylase-like"/>
    <property type="match status" value="1"/>
</dbReference>
<reference evidence="2 3" key="1">
    <citation type="submission" date="2020-07" db="EMBL/GenBank/DDBJ databases">
        <title>Facklamia lactis sp. nov., isolated from raw milk.</title>
        <authorList>
            <person name="Doll E.V."/>
            <person name="Huptas C."/>
            <person name="Staib L."/>
            <person name="Wenning M."/>
            <person name="Scherer S."/>
        </authorList>
    </citation>
    <scope>NUCLEOTIDE SEQUENCE [LARGE SCALE GENOMIC DNA]</scope>
    <source>
        <strain evidence="2 3">DSM 111018</strain>
    </source>
</reference>
<evidence type="ECO:0000313" key="2">
    <source>
        <dbReference type="EMBL" id="MBG9986170.1"/>
    </source>
</evidence>
<dbReference type="InterPro" id="IPR005122">
    <property type="entry name" value="Uracil-DNA_glycosylase-like"/>
</dbReference>
<feature type="domain" description="Uracil-DNA glycosylase-like" evidence="1">
    <location>
        <begin position="17"/>
        <end position="167"/>
    </location>
</feature>
<dbReference type="CDD" id="cd10032">
    <property type="entry name" value="UDG-F6_HDG"/>
    <property type="match status" value="1"/>
</dbReference>
<keyword evidence="2" id="KW-0326">Glycosidase</keyword>
<gene>
    <name evidence="2" type="ORF">HZY91_04590</name>
</gene>
<keyword evidence="3" id="KW-1185">Reference proteome</keyword>
<evidence type="ECO:0000313" key="3">
    <source>
        <dbReference type="Proteomes" id="UP000721415"/>
    </source>
</evidence>